<dbReference type="InterPro" id="IPR058130">
    <property type="entry name" value="PEA_transf_C"/>
</dbReference>
<keyword evidence="5 8" id="KW-0812">Transmembrane</keyword>
<feature type="transmembrane region" description="Helical" evidence="8">
    <location>
        <begin position="50"/>
        <end position="76"/>
    </location>
</feature>
<dbReference type="EC" id="2.7.-.-" evidence="11"/>
<evidence type="ECO:0000256" key="4">
    <source>
        <dbReference type="ARBA" id="ARBA00022679"/>
    </source>
</evidence>
<dbReference type="InterPro" id="IPR012549">
    <property type="entry name" value="EptA-like_N"/>
</dbReference>
<evidence type="ECO:0000256" key="6">
    <source>
        <dbReference type="ARBA" id="ARBA00022989"/>
    </source>
</evidence>
<dbReference type="Gene3D" id="3.40.720.10">
    <property type="entry name" value="Alkaline Phosphatase, subunit A"/>
    <property type="match status" value="1"/>
</dbReference>
<dbReference type="EMBL" id="JBIGHZ010000003">
    <property type="protein sequence ID" value="MFG6448398.1"/>
    <property type="molecule type" value="Genomic_DNA"/>
</dbReference>
<keyword evidence="12" id="KW-1185">Reference proteome</keyword>
<dbReference type="PANTHER" id="PTHR30443">
    <property type="entry name" value="INNER MEMBRANE PROTEIN"/>
    <property type="match status" value="1"/>
</dbReference>
<feature type="transmembrane region" description="Helical" evidence="8">
    <location>
        <begin position="165"/>
        <end position="184"/>
    </location>
</feature>
<keyword evidence="4 11" id="KW-0808">Transferase</keyword>
<proteinExistence type="predicted"/>
<name>A0ABW7FVS5_9BURK</name>
<reference evidence="11 12" key="1">
    <citation type="submission" date="2024-08" db="EMBL/GenBank/DDBJ databases">
        <authorList>
            <person name="Lu H."/>
        </authorList>
    </citation>
    <scope>NUCLEOTIDE SEQUENCE [LARGE SCALE GENOMIC DNA]</scope>
    <source>
        <strain evidence="11 12">BYS180W</strain>
    </source>
</reference>
<feature type="domain" description="Sulfatase N-terminal" evidence="9">
    <location>
        <begin position="240"/>
        <end position="541"/>
    </location>
</feature>
<dbReference type="RefSeq" id="WP_394460585.1">
    <property type="nucleotide sequence ID" value="NZ_JBIGHZ010000003.1"/>
</dbReference>
<dbReference type="NCBIfam" id="NF028537">
    <property type="entry name" value="P_eth_NH2_trans"/>
    <property type="match status" value="1"/>
</dbReference>
<dbReference type="InterPro" id="IPR017850">
    <property type="entry name" value="Alkaline_phosphatase_core_sf"/>
</dbReference>
<accession>A0ABW7FVS5</accession>
<dbReference type="GO" id="GO:0016740">
    <property type="term" value="F:transferase activity"/>
    <property type="evidence" value="ECO:0007669"/>
    <property type="project" value="UniProtKB-KW"/>
</dbReference>
<keyword evidence="2" id="KW-1003">Cell membrane</keyword>
<dbReference type="Pfam" id="PF08019">
    <property type="entry name" value="EptA_B_N"/>
    <property type="match status" value="1"/>
</dbReference>
<dbReference type="InterPro" id="IPR040423">
    <property type="entry name" value="PEA_transferase"/>
</dbReference>
<dbReference type="InterPro" id="IPR000917">
    <property type="entry name" value="Sulfatase_N"/>
</dbReference>
<evidence type="ECO:0000259" key="9">
    <source>
        <dbReference type="Pfam" id="PF00884"/>
    </source>
</evidence>
<evidence type="ECO:0000256" key="1">
    <source>
        <dbReference type="ARBA" id="ARBA00004429"/>
    </source>
</evidence>
<evidence type="ECO:0000256" key="3">
    <source>
        <dbReference type="ARBA" id="ARBA00022519"/>
    </source>
</evidence>
<evidence type="ECO:0000256" key="8">
    <source>
        <dbReference type="SAM" id="Phobius"/>
    </source>
</evidence>
<sequence>MSMLTLHYSRAPTPERSPLTLAWLAALWMGIPGNWPLWRQLMEMSQQGQISGAGFTLVFGAVVCAALGALLSLLAWRPLIKPLLSVLLLATAVQAHFMGSYGIVIDPSMIINTLQTDARETRDLINLQFIGHVFFLAVLPMVWLWRQSLPRGRWWPRLGRNLLSAALGLALAVGFLMLSFAEASSTMRNHKSLRYMINPLNGLWSAGAALAQTHQQPKGPPQVVGQDARLRPLAPGSKPPLLVLVVGETARAANFSLNGYARPTNPELARLPVTSFTQVTSCGTSTAASLPCMFSHLGREAFTSEKPHQENLLDVLQRAGLAVLWLDNQSGCKGVCDRVPSAQAINPVRSDKPLPQGLCGADGECFDEALLHDLDGRLAALDAQRRARGVVLVLHQMGSHGPAYFKRTPEQLKPFVPECRSSALQRCPTQELHNAYDNTIAYTDRVLARTVAWLEQQQQHYNPALVYVSDHGESLGENGLYLHGMPYAMAPDEQKHIPLVMWLPPATAQAAGVDARCLTDKRHEPRSHDGLFHTMVRLGGVSTTLYRAEWDWLNSCNARTH</sequence>
<keyword evidence="7 8" id="KW-0472">Membrane</keyword>
<feature type="domain" description="Phosphoethanolamine transferase N-terminal" evidence="10">
    <location>
        <begin position="64"/>
        <end position="212"/>
    </location>
</feature>
<feature type="transmembrane region" description="Helical" evidence="8">
    <location>
        <begin position="124"/>
        <end position="145"/>
    </location>
</feature>
<evidence type="ECO:0000313" key="12">
    <source>
        <dbReference type="Proteomes" id="UP001606099"/>
    </source>
</evidence>
<dbReference type="SUPFAM" id="SSF53649">
    <property type="entry name" value="Alkaline phosphatase-like"/>
    <property type="match status" value="1"/>
</dbReference>
<feature type="transmembrane region" description="Helical" evidence="8">
    <location>
        <begin position="20"/>
        <end position="38"/>
    </location>
</feature>
<organism evidence="11 12">
    <name type="scientific">Roseateles rivi</name>
    <dbReference type="NCBI Taxonomy" id="3299028"/>
    <lineage>
        <taxon>Bacteria</taxon>
        <taxon>Pseudomonadati</taxon>
        <taxon>Pseudomonadota</taxon>
        <taxon>Betaproteobacteria</taxon>
        <taxon>Burkholderiales</taxon>
        <taxon>Sphaerotilaceae</taxon>
        <taxon>Roseateles</taxon>
    </lineage>
</organism>
<keyword evidence="6 8" id="KW-1133">Transmembrane helix</keyword>
<keyword evidence="3" id="KW-0997">Cell inner membrane</keyword>
<comment type="subcellular location">
    <subcellularLocation>
        <location evidence="1">Cell inner membrane</location>
        <topology evidence="1">Multi-pass membrane protein</topology>
    </subcellularLocation>
</comment>
<dbReference type="Proteomes" id="UP001606099">
    <property type="component" value="Unassembled WGS sequence"/>
</dbReference>
<evidence type="ECO:0000256" key="5">
    <source>
        <dbReference type="ARBA" id="ARBA00022692"/>
    </source>
</evidence>
<dbReference type="PANTHER" id="PTHR30443:SF0">
    <property type="entry name" value="PHOSPHOETHANOLAMINE TRANSFERASE EPTA"/>
    <property type="match status" value="1"/>
</dbReference>
<evidence type="ECO:0000256" key="2">
    <source>
        <dbReference type="ARBA" id="ARBA00022475"/>
    </source>
</evidence>
<comment type="caution">
    <text evidence="11">The sequence shown here is derived from an EMBL/GenBank/DDBJ whole genome shotgun (WGS) entry which is preliminary data.</text>
</comment>
<gene>
    <name evidence="11" type="ORF">ACG0Z6_09090</name>
</gene>
<evidence type="ECO:0000313" key="11">
    <source>
        <dbReference type="EMBL" id="MFG6448398.1"/>
    </source>
</evidence>
<dbReference type="CDD" id="cd16017">
    <property type="entry name" value="LptA"/>
    <property type="match status" value="1"/>
</dbReference>
<feature type="transmembrane region" description="Helical" evidence="8">
    <location>
        <begin position="82"/>
        <end position="104"/>
    </location>
</feature>
<protein>
    <submittedName>
        <fullName evidence="11">Phosphoethanolamine transferase</fullName>
        <ecNumber evidence="11">2.7.-.-</ecNumber>
    </submittedName>
</protein>
<dbReference type="Pfam" id="PF00884">
    <property type="entry name" value="Sulfatase"/>
    <property type="match status" value="1"/>
</dbReference>
<evidence type="ECO:0000256" key="7">
    <source>
        <dbReference type="ARBA" id="ARBA00023136"/>
    </source>
</evidence>
<evidence type="ECO:0000259" key="10">
    <source>
        <dbReference type="Pfam" id="PF08019"/>
    </source>
</evidence>